<dbReference type="Pfam" id="PF01774">
    <property type="entry name" value="UreD"/>
    <property type="match status" value="1"/>
</dbReference>
<evidence type="ECO:0008006" key="5">
    <source>
        <dbReference type="Google" id="ProtNLM"/>
    </source>
</evidence>
<dbReference type="EMBL" id="JACMSC010000012">
    <property type="protein sequence ID" value="KAG6495270.1"/>
    <property type="molecule type" value="Genomic_DNA"/>
</dbReference>
<evidence type="ECO:0000313" key="4">
    <source>
        <dbReference type="Proteomes" id="UP000734854"/>
    </source>
</evidence>
<evidence type="ECO:0000313" key="3">
    <source>
        <dbReference type="EMBL" id="KAG6495270.1"/>
    </source>
</evidence>
<keyword evidence="2" id="KW-0143">Chaperone</keyword>
<comment type="similarity">
    <text evidence="1">Belongs to the UreD family.</text>
</comment>
<dbReference type="InterPro" id="IPR002669">
    <property type="entry name" value="UreD"/>
</dbReference>
<comment type="caution">
    <text evidence="3">The sequence shown here is derived from an EMBL/GenBank/DDBJ whole genome shotgun (WGS) entry which is preliminary data.</text>
</comment>
<dbReference type="OrthoDB" id="5550464at2759"/>
<dbReference type="Proteomes" id="UP000734854">
    <property type="component" value="Unassembled WGS sequence"/>
</dbReference>
<accession>A0A8J5FUL3</accession>
<dbReference type="HAMAP" id="MF_01384">
    <property type="entry name" value="UreD"/>
    <property type="match status" value="1"/>
</dbReference>
<dbReference type="AlphaFoldDB" id="A0A8J5FUL3"/>
<gene>
    <name evidence="3" type="ORF">ZIOFF_043064</name>
</gene>
<reference evidence="3 4" key="1">
    <citation type="submission" date="2020-08" db="EMBL/GenBank/DDBJ databases">
        <title>Plant Genome Project.</title>
        <authorList>
            <person name="Zhang R.-G."/>
        </authorList>
    </citation>
    <scope>NUCLEOTIDE SEQUENCE [LARGE SCALE GENOMIC DNA]</scope>
    <source>
        <tissue evidence="3">Rhizome</tissue>
    </source>
</reference>
<keyword evidence="4" id="KW-1185">Reference proteome</keyword>
<sequence length="309" mass="34181">MEAGAEAAEEKRKEGRVVVENVRGKSTVTRCFYCYPLKLILPNKVAPSKFDAVWIYALTYGGGIVSGDLISLVINVGDNCTAALTTQASTKVYKSVHSKCSEQILEATVGKNALLAVVPDPVTCFSTARYSQKQVFRVHSDSNLVVVDWITSGRHESGEKWEFDLYMSTNHIYLEADQPLFLDSVLLDQNSCTSIAKRMQEYQVMAMIILLGPKLKDLQCQLQEEVKQMMSVHFRAPNAIRTHNVKSESPQRPTRAPMIASCSPFGPQGIGMVVRIVAVSTESVYKFLRHHLAALDAFIGASPYSQSGR</sequence>
<organism evidence="3 4">
    <name type="scientific">Zingiber officinale</name>
    <name type="common">Ginger</name>
    <name type="synonym">Amomum zingiber</name>
    <dbReference type="NCBI Taxonomy" id="94328"/>
    <lineage>
        <taxon>Eukaryota</taxon>
        <taxon>Viridiplantae</taxon>
        <taxon>Streptophyta</taxon>
        <taxon>Embryophyta</taxon>
        <taxon>Tracheophyta</taxon>
        <taxon>Spermatophyta</taxon>
        <taxon>Magnoliopsida</taxon>
        <taxon>Liliopsida</taxon>
        <taxon>Zingiberales</taxon>
        <taxon>Zingiberaceae</taxon>
        <taxon>Zingiber</taxon>
    </lineage>
</organism>
<evidence type="ECO:0000256" key="1">
    <source>
        <dbReference type="ARBA" id="ARBA00007177"/>
    </source>
</evidence>
<dbReference type="GO" id="GO:0016151">
    <property type="term" value="F:nickel cation binding"/>
    <property type="evidence" value="ECO:0007669"/>
    <property type="project" value="InterPro"/>
</dbReference>
<name>A0A8J5FUL3_ZINOF</name>
<dbReference type="PANTHER" id="PTHR33643:SF1">
    <property type="entry name" value="UREASE ACCESSORY PROTEIN D"/>
    <property type="match status" value="1"/>
</dbReference>
<evidence type="ECO:0000256" key="2">
    <source>
        <dbReference type="ARBA" id="ARBA00023186"/>
    </source>
</evidence>
<protein>
    <recommendedName>
        <fullName evidence="5">Urease accessory protein D</fullName>
    </recommendedName>
</protein>
<dbReference type="PANTHER" id="PTHR33643">
    <property type="entry name" value="UREASE ACCESSORY PROTEIN D"/>
    <property type="match status" value="1"/>
</dbReference>
<proteinExistence type="inferred from homology"/>